<reference evidence="2 3" key="1">
    <citation type="journal article" date="2023" name="G3 (Bethesda)">
        <title>A chromosome-length genome assembly and annotation of blackberry (Rubus argutus, cv. 'Hillquist').</title>
        <authorList>
            <person name="Bruna T."/>
            <person name="Aryal R."/>
            <person name="Dudchenko O."/>
            <person name="Sargent D.J."/>
            <person name="Mead D."/>
            <person name="Buti M."/>
            <person name="Cavallini A."/>
            <person name="Hytonen T."/>
            <person name="Andres J."/>
            <person name="Pham M."/>
            <person name="Weisz D."/>
            <person name="Mascagni F."/>
            <person name="Usai G."/>
            <person name="Natali L."/>
            <person name="Bassil N."/>
            <person name="Fernandez G.E."/>
            <person name="Lomsadze A."/>
            <person name="Armour M."/>
            <person name="Olukolu B."/>
            <person name="Poorten T."/>
            <person name="Britton C."/>
            <person name="Davik J."/>
            <person name="Ashrafi H."/>
            <person name="Aiden E.L."/>
            <person name="Borodovsky M."/>
            <person name="Worthington M."/>
        </authorList>
    </citation>
    <scope>NUCLEOTIDE SEQUENCE [LARGE SCALE GENOMIC DNA]</scope>
    <source>
        <strain evidence="2">PI 553951</strain>
    </source>
</reference>
<dbReference type="EMBL" id="JBEDUW010000003">
    <property type="protein sequence ID" value="KAK9940996.1"/>
    <property type="molecule type" value="Genomic_DNA"/>
</dbReference>
<feature type="domain" description="KIB1-4 beta-propeller" evidence="1">
    <location>
        <begin position="64"/>
        <end position="190"/>
    </location>
</feature>
<dbReference type="InterPro" id="IPR005174">
    <property type="entry name" value="KIB1-4_b-propeller"/>
</dbReference>
<organism evidence="2 3">
    <name type="scientific">Rubus argutus</name>
    <name type="common">Southern blackberry</name>
    <dbReference type="NCBI Taxonomy" id="59490"/>
    <lineage>
        <taxon>Eukaryota</taxon>
        <taxon>Viridiplantae</taxon>
        <taxon>Streptophyta</taxon>
        <taxon>Embryophyta</taxon>
        <taxon>Tracheophyta</taxon>
        <taxon>Spermatophyta</taxon>
        <taxon>Magnoliopsida</taxon>
        <taxon>eudicotyledons</taxon>
        <taxon>Gunneridae</taxon>
        <taxon>Pentapetalae</taxon>
        <taxon>rosids</taxon>
        <taxon>fabids</taxon>
        <taxon>Rosales</taxon>
        <taxon>Rosaceae</taxon>
        <taxon>Rosoideae</taxon>
        <taxon>Rosoideae incertae sedis</taxon>
        <taxon>Rubus</taxon>
    </lineage>
</organism>
<keyword evidence="3" id="KW-1185">Reference proteome</keyword>
<dbReference type="InterPro" id="IPR050942">
    <property type="entry name" value="F-box_BR-signaling"/>
</dbReference>
<sequence>MDEEEKRVRRCNTTNSFLHPDMPPQNLISPARFTNPCCRKPQGSCSIENTTMLMLAASLASQRKRVRVKLPPLGLGFVPWVTKAVLSSDPSRNKKFYVVVKYVNKRCSRLAFHKHGDGGDNTLADFDCESKRYYDEIIFHKNLLYVLCLGDSKSIEVWDFGGTYPIRTMEFQPPERGIQQSSYHCYLVEYITG</sequence>
<dbReference type="PANTHER" id="PTHR44259:SF15">
    <property type="entry name" value="F-BOX PROTEIN KIB2-RELATED"/>
    <property type="match status" value="1"/>
</dbReference>
<gene>
    <name evidence="2" type="ORF">M0R45_017627</name>
</gene>
<dbReference type="PANTHER" id="PTHR44259">
    <property type="entry name" value="OS07G0183000 PROTEIN-RELATED"/>
    <property type="match status" value="1"/>
</dbReference>
<protein>
    <recommendedName>
        <fullName evidence="1">KIB1-4 beta-propeller domain-containing protein</fullName>
    </recommendedName>
</protein>
<accession>A0AAW1XVI7</accession>
<evidence type="ECO:0000313" key="2">
    <source>
        <dbReference type="EMBL" id="KAK9940996.1"/>
    </source>
</evidence>
<dbReference type="Pfam" id="PF03478">
    <property type="entry name" value="Beta-prop_KIB1-4"/>
    <property type="match status" value="1"/>
</dbReference>
<comment type="caution">
    <text evidence="2">The sequence shown here is derived from an EMBL/GenBank/DDBJ whole genome shotgun (WGS) entry which is preliminary data.</text>
</comment>
<dbReference type="AlphaFoldDB" id="A0AAW1XVI7"/>
<evidence type="ECO:0000259" key="1">
    <source>
        <dbReference type="Pfam" id="PF03478"/>
    </source>
</evidence>
<proteinExistence type="predicted"/>
<name>A0AAW1XVI7_RUBAR</name>
<evidence type="ECO:0000313" key="3">
    <source>
        <dbReference type="Proteomes" id="UP001457282"/>
    </source>
</evidence>
<dbReference type="Proteomes" id="UP001457282">
    <property type="component" value="Unassembled WGS sequence"/>
</dbReference>